<sequence>MADIYELSLALHLREQLADEELAELRWHLGLGPRPKTLRIVSSFPVVVEDEHGEPVIVDDPVPLLGEQGEAWKVDGALVSVLVRCGDARHGAWALTVRQEIHPDAFDPTGELLAWLAGKADDRHRVRADTVQLGWTRFHESDRFEPLVVRDGEVEWP</sequence>
<reference evidence="1" key="2">
    <citation type="submission" date="2020-09" db="EMBL/GenBank/DDBJ databases">
        <authorList>
            <person name="Sun Q."/>
            <person name="Ohkuma M."/>
        </authorList>
    </citation>
    <scope>NUCLEOTIDE SEQUENCE</scope>
    <source>
        <strain evidence="1">JCM 4714</strain>
    </source>
</reference>
<dbReference type="RefSeq" id="WP_189956615.1">
    <property type="nucleotide sequence ID" value="NZ_BMVG01000017.1"/>
</dbReference>
<dbReference type="Proteomes" id="UP000655443">
    <property type="component" value="Unassembled WGS sequence"/>
</dbReference>
<name>A0A919D4W4_9ACTN</name>
<keyword evidence="2" id="KW-1185">Reference proteome</keyword>
<protein>
    <submittedName>
        <fullName evidence="1">Uncharacterized protein</fullName>
    </submittedName>
</protein>
<dbReference type="EMBL" id="BMVG01000017">
    <property type="protein sequence ID" value="GHE08670.1"/>
    <property type="molecule type" value="Genomic_DNA"/>
</dbReference>
<accession>A0A919D4W4</accession>
<organism evidence="1 2">
    <name type="scientific">Streptomyces alanosinicus</name>
    <dbReference type="NCBI Taxonomy" id="68171"/>
    <lineage>
        <taxon>Bacteria</taxon>
        <taxon>Bacillati</taxon>
        <taxon>Actinomycetota</taxon>
        <taxon>Actinomycetes</taxon>
        <taxon>Kitasatosporales</taxon>
        <taxon>Streptomycetaceae</taxon>
        <taxon>Streptomyces</taxon>
    </lineage>
</organism>
<evidence type="ECO:0000313" key="2">
    <source>
        <dbReference type="Proteomes" id="UP000655443"/>
    </source>
</evidence>
<gene>
    <name evidence="1" type="ORF">GCM10010339_58340</name>
</gene>
<proteinExistence type="predicted"/>
<comment type="caution">
    <text evidence="1">The sequence shown here is derived from an EMBL/GenBank/DDBJ whole genome shotgun (WGS) entry which is preliminary data.</text>
</comment>
<reference evidence="1" key="1">
    <citation type="journal article" date="2014" name="Int. J. Syst. Evol. Microbiol.">
        <title>Complete genome sequence of Corynebacterium casei LMG S-19264T (=DSM 44701T), isolated from a smear-ripened cheese.</title>
        <authorList>
            <consortium name="US DOE Joint Genome Institute (JGI-PGF)"/>
            <person name="Walter F."/>
            <person name="Albersmeier A."/>
            <person name="Kalinowski J."/>
            <person name="Ruckert C."/>
        </authorList>
    </citation>
    <scope>NUCLEOTIDE SEQUENCE</scope>
    <source>
        <strain evidence="1">JCM 4714</strain>
    </source>
</reference>
<dbReference type="AlphaFoldDB" id="A0A919D4W4"/>
<evidence type="ECO:0000313" key="1">
    <source>
        <dbReference type="EMBL" id="GHE08670.1"/>
    </source>
</evidence>